<gene>
    <name evidence="2" type="ORF">PEC302110_24590</name>
</gene>
<sequence>MGRKIFISYKYSDSNVAILDNDIFTKSRDYITKLQEYIDDNDHINKGENDDEDLSDFKDSTIETNLKKKIFDSTLTIIAISPNMKESWKNEDDQWIPWEIAYSLKEITKDGRTSGTNAILSIVLPDSNNSYSYFIEDDYCPTCQCRLLKTDTLFGILKRNMFNIKNPEYTSCDSHITDSVVYSGYSSYIYAVKWCDFIKDVNKYIDIAYEINKNKECYNISKTVAL</sequence>
<dbReference type="KEGG" id="parl:PEC302110_24590"/>
<keyword evidence="3" id="KW-1185">Reference proteome</keyword>
<organism evidence="2 3">
    <name type="scientific">Pectobacterium araliae</name>
    <dbReference type="NCBI Taxonomy" id="3073862"/>
    <lineage>
        <taxon>Bacteria</taxon>
        <taxon>Pseudomonadati</taxon>
        <taxon>Pseudomonadota</taxon>
        <taxon>Gammaproteobacteria</taxon>
        <taxon>Enterobacterales</taxon>
        <taxon>Pectobacteriaceae</taxon>
        <taxon>Pectobacterium</taxon>
    </lineage>
</organism>
<dbReference type="RefSeq" id="WP_261848494.1">
    <property type="nucleotide sequence ID" value="NZ_AP028908.1"/>
</dbReference>
<name>A0AAN0KKG9_9GAMM</name>
<evidence type="ECO:0000259" key="1">
    <source>
        <dbReference type="Pfam" id="PF08937"/>
    </source>
</evidence>
<accession>A0AAN0KKG9</accession>
<dbReference type="Proteomes" id="UP001377830">
    <property type="component" value="Chromosome"/>
</dbReference>
<proteinExistence type="predicted"/>
<reference evidence="3" key="1">
    <citation type="journal article" date="2024" name="Int. J. Syst. Evol. Microbiol.">
        <title>Pectobacterium araliae sp. nov., a pathogen causing bacterial soft rot of Japanese angelica tree in Japan.</title>
        <authorList>
            <person name="Sawada H."/>
            <person name="Someya N."/>
            <person name="Morohoshi T."/>
            <person name="Ono M."/>
            <person name="Satou M."/>
        </authorList>
    </citation>
    <scope>NUCLEOTIDE SEQUENCE [LARGE SCALE GENOMIC DNA]</scope>
    <source>
        <strain evidence="3">MAFF 302110</strain>
    </source>
</reference>
<evidence type="ECO:0000313" key="2">
    <source>
        <dbReference type="EMBL" id="BES85362.1"/>
    </source>
</evidence>
<dbReference type="AlphaFoldDB" id="A0AAN0KKG9"/>
<dbReference type="EMBL" id="AP028908">
    <property type="protein sequence ID" value="BES85362.1"/>
    <property type="molecule type" value="Genomic_DNA"/>
</dbReference>
<dbReference type="Pfam" id="PF08937">
    <property type="entry name" value="ThsB_TIR"/>
    <property type="match status" value="1"/>
</dbReference>
<evidence type="ECO:0000313" key="3">
    <source>
        <dbReference type="Proteomes" id="UP001377830"/>
    </source>
</evidence>
<feature type="domain" description="Thoeris protein ThsB TIR-like" evidence="1">
    <location>
        <begin position="6"/>
        <end position="124"/>
    </location>
</feature>
<dbReference type="InterPro" id="IPR015032">
    <property type="entry name" value="ThsB__TIR-like_domain"/>
</dbReference>
<protein>
    <recommendedName>
        <fullName evidence="1">Thoeris protein ThsB TIR-like domain-containing protein</fullName>
    </recommendedName>
</protein>